<sequence length="387" mass="41909">MKLPDAMREARGGEPVTRAVALDGDDILATTPTRTLVYHGEGILSDESVEEFSHDVERLVMSEGRRKTTFTLDYVDTERSVTVPASVTSDVLDALLEGICTAAGVLDDEETVAGTFRFSELTLIVGDHQIVKHVGSTVWDQDYERFGYGELTDLAFEQLGGAMEVVLEVDGRPQRIKTPESRAHVVEETIKAAVFDFFEVQSMTDLRAFVSPGDREDDGDDTDDGLGLDSGIDPLGGVSGSSAFDDPLRKSQSEDPTGPETTQNPRDQPVDRGQAESTTNDRPQTAPPDTSDGSDHSTAADAGVEDRQPAGDPGNASADPTETDQSETDRPPANDPPSDPPVGREDVRAMIDRIEDLTEAIEKQNRLLSKQHQALKQLATEVRDGEE</sequence>
<dbReference type="GeneID" id="36511709"/>
<gene>
    <name evidence="3" type="ORF">HARCEL1_04340</name>
</gene>
<evidence type="ECO:0000313" key="4">
    <source>
        <dbReference type="Proteomes" id="UP000244727"/>
    </source>
</evidence>
<feature type="compositionally biased region" description="Low complexity" evidence="1">
    <location>
        <begin position="227"/>
        <end position="236"/>
    </location>
</feature>
<dbReference type="Proteomes" id="UP000244727">
    <property type="component" value="Chromosome"/>
</dbReference>
<dbReference type="Pfam" id="PF23428">
    <property type="entry name" value="DUF7115"/>
    <property type="match status" value="1"/>
</dbReference>
<dbReference type="KEGG" id="harc:HARCEL1_04340"/>
<accession>A0A2R4WZL7</accession>
<feature type="region of interest" description="Disordered" evidence="1">
    <location>
        <begin position="209"/>
        <end position="347"/>
    </location>
</feature>
<dbReference type="EMBL" id="CP028858">
    <property type="protein sequence ID" value="AWB26993.1"/>
    <property type="molecule type" value="Genomic_DNA"/>
</dbReference>
<feature type="domain" description="DUF7115" evidence="2">
    <location>
        <begin position="1"/>
        <end position="107"/>
    </location>
</feature>
<name>A0A2R4WZL7_9EURY</name>
<protein>
    <recommendedName>
        <fullName evidence="2">DUF7115 domain-containing protein</fullName>
    </recommendedName>
</protein>
<feature type="compositionally biased region" description="Acidic residues" evidence="1">
    <location>
        <begin position="215"/>
        <end position="226"/>
    </location>
</feature>
<evidence type="ECO:0000259" key="2">
    <source>
        <dbReference type="Pfam" id="PF23428"/>
    </source>
</evidence>
<evidence type="ECO:0000313" key="3">
    <source>
        <dbReference type="EMBL" id="AWB26993.1"/>
    </source>
</evidence>
<reference evidence="3 4" key="1">
    <citation type="submission" date="2018-04" db="EMBL/GenBank/DDBJ databases">
        <title>Halococcoides cellulosivorans gen. nov., sp. nov., an extremely halophilic cellulose-utilizing haloarchaeon from hypersaline lakes.</title>
        <authorList>
            <person name="Sorokin D.Y."/>
            <person name="Toshchakov S.V."/>
            <person name="Samarov N.I."/>
            <person name="Korzhenkov A."/>
            <person name="Kublanov I.V."/>
        </authorList>
    </citation>
    <scope>NUCLEOTIDE SEQUENCE [LARGE SCALE GENOMIC DNA]</scope>
    <source>
        <strain evidence="3 4">HArcel1</strain>
    </source>
</reference>
<proteinExistence type="predicted"/>
<dbReference type="RefSeq" id="WP_108381362.1">
    <property type="nucleotide sequence ID" value="NZ_CP028858.1"/>
</dbReference>
<dbReference type="InterPro" id="IPR055539">
    <property type="entry name" value="DUF7115"/>
</dbReference>
<organism evidence="3 4">
    <name type="scientific">Halococcoides cellulosivorans</name>
    <dbReference type="NCBI Taxonomy" id="1679096"/>
    <lineage>
        <taxon>Archaea</taxon>
        <taxon>Methanobacteriati</taxon>
        <taxon>Methanobacteriota</taxon>
        <taxon>Stenosarchaea group</taxon>
        <taxon>Halobacteria</taxon>
        <taxon>Halobacteriales</taxon>
        <taxon>Haloarculaceae</taxon>
        <taxon>Halococcoides</taxon>
    </lineage>
</organism>
<keyword evidence="4" id="KW-1185">Reference proteome</keyword>
<dbReference type="AlphaFoldDB" id="A0A2R4WZL7"/>
<evidence type="ECO:0000256" key="1">
    <source>
        <dbReference type="SAM" id="MobiDB-lite"/>
    </source>
</evidence>